<keyword evidence="1" id="KW-1185">Reference proteome</keyword>
<dbReference type="Proteomes" id="UP000887578">
    <property type="component" value="Unplaced"/>
</dbReference>
<dbReference type="AlphaFoldDB" id="A0A914PTJ2"/>
<dbReference type="WBParaSite" id="PDA_v2.g22016.t1">
    <property type="protein sequence ID" value="PDA_v2.g22016.t1"/>
    <property type="gene ID" value="PDA_v2.g22016"/>
</dbReference>
<evidence type="ECO:0000313" key="2">
    <source>
        <dbReference type="WBParaSite" id="PDA_v2.g22016.t1"/>
    </source>
</evidence>
<name>A0A914PTJ2_9BILA</name>
<evidence type="ECO:0000313" key="1">
    <source>
        <dbReference type="Proteomes" id="UP000887578"/>
    </source>
</evidence>
<protein>
    <submittedName>
        <fullName evidence="2">Uncharacterized protein</fullName>
    </submittedName>
</protein>
<organism evidence="1 2">
    <name type="scientific">Panagrolaimus davidi</name>
    <dbReference type="NCBI Taxonomy" id="227884"/>
    <lineage>
        <taxon>Eukaryota</taxon>
        <taxon>Metazoa</taxon>
        <taxon>Ecdysozoa</taxon>
        <taxon>Nematoda</taxon>
        <taxon>Chromadorea</taxon>
        <taxon>Rhabditida</taxon>
        <taxon>Tylenchina</taxon>
        <taxon>Panagrolaimomorpha</taxon>
        <taxon>Panagrolaimoidea</taxon>
        <taxon>Panagrolaimidae</taxon>
        <taxon>Panagrolaimus</taxon>
    </lineage>
</organism>
<reference evidence="2" key="1">
    <citation type="submission" date="2022-11" db="UniProtKB">
        <authorList>
            <consortium name="WormBaseParasite"/>
        </authorList>
    </citation>
    <scope>IDENTIFICATION</scope>
</reference>
<accession>A0A914PTJ2</accession>
<sequence>MECLLKVDNEDYIITNFEFRLEAFPWNKKLWEFYINYLKKINSKSILYVYSRYCRFFIDDIIAKEKYSNEIERIEKDLKINVTKWWIDIILMESNKEKAYKIFEEILSSKTPKSKKLLKFAQKFLKEKKTQKFTNLIQSAKRYITKDADSETSKDVLSNPAFENEILTFNFDGNVFFSIPTIDSIVQPFNTIGNFNTYMFQQFSFPKTICNYIFDNTNYIFRQKLFLTCKYFVVRYQTPICCNIVIKSSSNPIFYEQSIAIPESSITAVKNFYVGNTLDAWITENSLTVSNLCSIVFQFDLKYLKLHTQKLTQKEFEFLTAPGNIKSVYLVSVSIIDSNGKGATLEDIMKRFPKASRIRLFTSTEYSNETAQNLLTQKRNTKIEYFEFYSFALNVESFCQFIQENMAPQSQILVMLENVEEEYLQVFKSSIENMIKIWEPQNEKPVIDVLAED</sequence>
<proteinExistence type="predicted"/>